<evidence type="ECO:0000256" key="2">
    <source>
        <dbReference type="SAM" id="MobiDB-lite"/>
    </source>
</evidence>
<reference evidence="3 4" key="1">
    <citation type="submission" date="2018-07" db="EMBL/GenBank/DDBJ databases">
        <title>The complete nuclear genome of the prasinophyte Chloropicon primus (CCMP1205).</title>
        <authorList>
            <person name="Pombert J.-F."/>
            <person name="Otis C."/>
            <person name="Turmel M."/>
            <person name="Lemieux C."/>
        </authorList>
    </citation>
    <scope>NUCLEOTIDE SEQUENCE [LARGE SCALE GENOMIC DNA]</scope>
    <source>
        <strain evidence="3 4">CCMP1205</strain>
    </source>
</reference>
<feature type="compositionally biased region" description="Basic and acidic residues" evidence="2">
    <location>
        <begin position="21"/>
        <end position="34"/>
    </location>
</feature>
<protein>
    <submittedName>
        <fullName evidence="3">Uncharacterized protein</fullName>
    </submittedName>
</protein>
<sequence length="434" mass="47607">MSARRDSTEDRFYSASEEEREDGRYVDRGRRDRASSSSSQVEPKNEASCAEMGVSGQNSASAAAVRPHRRKSQLGRDLQASISSLATIPPLKVPVPGEEGGEDALGALLDVAVKGNGAGSGTNSEEVGQASTSVNKYLLETTLTKVAEIETKLHTIQLSLAEEQGGGEIKRSKASLAVSASGRGTGGDQYEVLEGLLQVLNSVNQVSDMIAVKNEMFTLIEENCNLLCLQVKATQRDKEKEVQDLQGRIAGHKKTLEEKEKEVQSLRESVSEYRRILEEKEKVASKGRWEKSEKQRVLEDFNHLKDLYDKDRRRMEGLIEDAERRLRMMQLSYNSAVFSPSMGAASVPQPLHHKRNSVTSFSPLINSFQDRVHSNLSLSSSHENLPQGPHPSNSVDLHTNGTSNGGSDMIELVDMLTAENTKLRQIVNSSPASS</sequence>
<feature type="region of interest" description="Disordered" evidence="2">
    <location>
        <begin position="378"/>
        <end position="408"/>
    </location>
</feature>
<evidence type="ECO:0000313" key="3">
    <source>
        <dbReference type="EMBL" id="QDZ18181.1"/>
    </source>
</evidence>
<dbReference type="EMBL" id="CP031034">
    <property type="protein sequence ID" value="QDZ18181.1"/>
    <property type="molecule type" value="Genomic_DNA"/>
</dbReference>
<feature type="coiled-coil region" evidence="1">
    <location>
        <begin position="242"/>
        <end position="332"/>
    </location>
</feature>
<evidence type="ECO:0000256" key="1">
    <source>
        <dbReference type="SAM" id="Coils"/>
    </source>
</evidence>
<organism evidence="3 4">
    <name type="scientific">Chloropicon primus</name>
    <dbReference type="NCBI Taxonomy" id="1764295"/>
    <lineage>
        <taxon>Eukaryota</taxon>
        <taxon>Viridiplantae</taxon>
        <taxon>Chlorophyta</taxon>
        <taxon>Chloropicophyceae</taxon>
        <taxon>Chloropicales</taxon>
        <taxon>Chloropicaceae</taxon>
        <taxon>Chloropicon</taxon>
    </lineage>
</organism>
<dbReference type="Proteomes" id="UP000316726">
    <property type="component" value="Chromosome 1"/>
</dbReference>
<feature type="region of interest" description="Disordered" evidence="2">
    <location>
        <begin position="1"/>
        <end position="75"/>
    </location>
</feature>
<name>A0A5B8MD79_9CHLO</name>
<keyword evidence="1" id="KW-0175">Coiled coil</keyword>
<feature type="compositionally biased region" description="Polar residues" evidence="2">
    <location>
        <begin position="390"/>
        <end position="406"/>
    </location>
</feature>
<evidence type="ECO:0000313" key="4">
    <source>
        <dbReference type="Proteomes" id="UP000316726"/>
    </source>
</evidence>
<dbReference type="AlphaFoldDB" id="A0A5B8MD79"/>
<feature type="compositionally biased region" description="Basic and acidic residues" evidence="2">
    <location>
        <begin position="1"/>
        <end position="12"/>
    </location>
</feature>
<keyword evidence="4" id="KW-1185">Reference proteome</keyword>
<accession>A0A5B8MD79</accession>
<gene>
    <name evidence="3" type="ORF">A3770_01p06990</name>
</gene>
<proteinExistence type="predicted"/>